<gene>
    <name evidence="4" type="ordered locus">NEQ428</name>
</gene>
<reference evidence="4 5" key="1">
    <citation type="journal article" date="2003" name="Proc. Natl. Acad. Sci. U.S.A.">
        <title>The genome of Nanoarchaeum equitans: insights into early archaeal evolution and derived parasitism.</title>
        <authorList>
            <person name="Waters E."/>
            <person name="Hohn M.J."/>
            <person name="Ahel I."/>
            <person name="Graham D.E."/>
            <person name="Adams M.D."/>
            <person name="Barnstead M."/>
            <person name="Beeson K.Y."/>
            <person name="Bibbs L."/>
            <person name="Bolanos R."/>
            <person name="Keller M."/>
            <person name="Kretz K."/>
            <person name="Lin X."/>
            <person name="Mathur E."/>
            <person name="Ni J."/>
            <person name="Podar M."/>
            <person name="Richardson T."/>
            <person name="Sutton G.G."/>
            <person name="Simon M."/>
            <person name="Soll D."/>
            <person name="Stetter K.O."/>
            <person name="Short J.M."/>
            <person name="Noordewier M."/>
        </authorList>
    </citation>
    <scope>NUCLEOTIDE SEQUENCE [LARGE SCALE GENOMIC DNA]</scope>
    <source>
        <strain evidence="4 5">Kin4-M</strain>
    </source>
</reference>
<dbReference type="STRING" id="228908.NEQ428"/>
<dbReference type="PANTHER" id="PTHR40065">
    <property type="entry name" value="RNA-BINDING PROTEIN YHBY"/>
    <property type="match status" value="1"/>
</dbReference>
<dbReference type="EnsemblBacteria" id="AAR39273">
    <property type="protein sequence ID" value="AAR39273"/>
    <property type="gene ID" value="NEQ428"/>
</dbReference>
<dbReference type="GO" id="GO:0003723">
    <property type="term" value="F:RNA binding"/>
    <property type="evidence" value="ECO:0007669"/>
    <property type="project" value="UniProtKB-UniRule"/>
</dbReference>
<dbReference type="SUPFAM" id="SSF75471">
    <property type="entry name" value="YhbY-like"/>
    <property type="match status" value="1"/>
</dbReference>
<evidence type="ECO:0000313" key="5">
    <source>
        <dbReference type="Proteomes" id="UP000000578"/>
    </source>
</evidence>
<dbReference type="PANTHER" id="PTHR40065:SF3">
    <property type="entry name" value="RNA-BINDING PROTEIN YHBY"/>
    <property type="match status" value="1"/>
</dbReference>
<accession>Q74MX7</accession>
<feature type="domain" description="CRM" evidence="3">
    <location>
        <begin position="10"/>
        <end position="104"/>
    </location>
</feature>
<keyword evidence="5" id="KW-1185">Reference proteome</keyword>
<dbReference type="InterPro" id="IPR051925">
    <property type="entry name" value="RNA-binding_domain"/>
</dbReference>
<dbReference type="SMART" id="SM01103">
    <property type="entry name" value="CRS1_YhbY"/>
    <property type="match status" value="1"/>
</dbReference>
<sequence length="104" mass="12012">MVGLTKVLKNKPKGKILRKLRSQYYDIKPTINIGKSGIDKVIEQIENQLKVREVVKVTINKNILRMEDRFNIAKQLQEKLKSGVIIDIRGRKILIARKSLVYPS</sequence>
<keyword evidence="1 2" id="KW-0694">RNA-binding</keyword>
<dbReference type="InterPro" id="IPR035920">
    <property type="entry name" value="YhbY-like_sf"/>
</dbReference>
<dbReference type="AlphaFoldDB" id="Q74MX7"/>
<dbReference type="Proteomes" id="UP000000578">
    <property type="component" value="Chromosome"/>
</dbReference>
<dbReference type="Gene3D" id="3.30.110.60">
    <property type="entry name" value="YhbY-like"/>
    <property type="match status" value="1"/>
</dbReference>
<dbReference type="BioCyc" id="NEQU228908:GJB6-456-MONOMER"/>
<evidence type="ECO:0000256" key="1">
    <source>
        <dbReference type="ARBA" id="ARBA00022884"/>
    </source>
</evidence>
<dbReference type="EMBL" id="AE017199">
    <property type="protein sequence ID" value="AAR39273.1"/>
    <property type="molecule type" value="Genomic_DNA"/>
</dbReference>
<dbReference type="Pfam" id="PF01985">
    <property type="entry name" value="CRS1_YhbY"/>
    <property type="match status" value="1"/>
</dbReference>
<evidence type="ECO:0000259" key="3">
    <source>
        <dbReference type="PROSITE" id="PS51295"/>
    </source>
</evidence>
<protein>
    <submittedName>
        <fullName evidence="4">NEQ428</fullName>
    </submittedName>
</protein>
<dbReference type="KEGG" id="neq:NEQ428"/>
<evidence type="ECO:0000256" key="2">
    <source>
        <dbReference type="PROSITE-ProRule" id="PRU00626"/>
    </source>
</evidence>
<organism evidence="4 5">
    <name type="scientific">Nanoarchaeum equitans (strain Kin4-M)</name>
    <dbReference type="NCBI Taxonomy" id="228908"/>
    <lineage>
        <taxon>Archaea</taxon>
        <taxon>Nanobdellota</taxon>
        <taxon>Candidatus Nanoarchaeia</taxon>
        <taxon>Nanoarchaeales</taxon>
        <taxon>Nanoarchaeaceae</taxon>
        <taxon>Nanoarchaeum</taxon>
    </lineage>
</organism>
<dbReference type="HOGENOM" id="CLU_2243918_0_0_2"/>
<dbReference type="PROSITE" id="PS51295">
    <property type="entry name" value="CRM"/>
    <property type="match status" value="1"/>
</dbReference>
<proteinExistence type="predicted"/>
<name>Q74MX7_NANEQ</name>
<dbReference type="InterPro" id="IPR001890">
    <property type="entry name" value="RNA-binding_CRM"/>
</dbReference>
<evidence type="ECO:0000313" key="4">
    <source>
        <dbReference type="EMBL" id="AAR39273.1"/>
    </source>
</evidence>